<dbReference type="EMBL" id="JARMAB010000040">
    <property type="protein sequence ID" value="MED1205760.1"/>
    <property type="molecule type" value="Genomic_DNA"/>
</dbReference>
<keyword evidence="4 12" id="KW-0964">Secreted</keyword>
<keyword evidence="10" id="KW-0106">Calcium</keyword>
<evidence type="ECO:0000256" key="2">
    <source>
        <dbReference type="ARBA" id="ARBA00004613"/>
    </source>
</evidence>
<gene>
    <name evidence="17" type="ORF">P4T90_22250</name>
</gene>
<dbReference type="PANTHER" id="PTHR33794:SF3">
    <property type="entry name" value="NEUTRAL PROTEASE B"/>
    <property type="match status" value="1"/>
</dbReference>
<evidence type="ECO:0000256" key="4">
    <source>
        <dbReference type="ARBA" id="ARBA00022525"/>
    </source>
</evidence>
<dbReference type="SUPFAM" id="SSF55486">
    <property type="entry name" value="Metalloproteases ('zincins'), catalytic domain"/>
    <property type="match status" value="1"/>
</dbReference>
<keyword evidence="18" id="KW-1185">Reference proteome</keyword>
<evidence type="ECO:0000259" key="13">
    <source>
        <dbReference type="Pfam" id="PF01447"/>
    </source>
</evidence>
<evidence type="ECO:0000256" key="8">
    <source>
        <dbReference type="ARBA" id="ARBA00022801"/>
    </source>
</evidence>
<evidence type="ECO:0000256" key="6">
    <source>
        <dbReference type="ARBA" id="ARBA00022723"/>
    </source>
</evidence>
<accession>A0ABU6MML9</accession>
<protein>
    <recommendedName>
        <fullName evidence="12">Neutral metalloproteinase</fullName>
        <ecNumber evidence="12">3.4.24.-</ecNumber>
    </recommendedName>
</protein>
<keyword evidence="9 12" id="KW-0862">Zinc</keyword>
<dbReference type="RefSeq" id="WP_066264157.1">
    <property type="nucleotide sequence ID" value="NZ_JARMAB010000040.1"/>
</dbReference>
<evidence type="ECO:0000256" key="3">
    <source>
        <dbReference type="ARBA" id="ARBA00009388"/>
    </source>
</evidence>
<proteinExistence type="inferred from homology"/>
<comment type="function">
    <text evidence="12">Extracellular zinc metalloprotease.</text>
</comment>
<evidence type="ECO:0000256" key="1">
    <source>
        <dbReference type="ARBA" id="ARBA00001947"/>
    </source>
</evidence>
<evidence type="ECO:0000313" key="17">
    <source>
        <dbReference type="EMBL" id="MED1205760.1"/>
    </source>
</evidence>
<dbReference type="Gene3D" id="3.10.450.40">
    <property type="match status" value="1"/>
</dbReference>
<evidence type="ECO:0000256" key="7">
    <source>
        <dbReference type="ARBA" id="ARBA00022729"/>
    </source>
</evidence>
<comment type="caution">
    <text evidence="17">The sequence shown here is derived from an EMBL/GenBank/DDBJ whole genome shotgun (WGS) entry which is preliminary data.</text>
</comment>
<dbReference type="Pfam" id="PF02868">
    <property type="entry name" value="Peptidase_M4_C"/>
    <property type="match status" value="1"/>
</dbReference>
<evidence type="ECO:0000256" key="10">
    <source>
        <dbReference type="ARBA" id="ARBA00022837"/>
    </source>
</evidence>
<evidence type="ECO:0000259" key="14">
    <source>
        <dbReference type="Pfam" id="PF02868"/>
    </source>
</evidence>
<evidence type="ECO:0000256" key="5">
    <source>
        <dbReference type="ARBA" id="ARBA00022670"/>
    </source>
</evidence>
<keyword evidence="6" id="KW-0479">Metal-binding</keyword>
<dbReference type="Proteomes" id="UP001341444">
    <property type="component" value="Unassembled WGS sequence"/>
</dbReference>
<feature type="domain" description="Peptidase M4 C-terminal" evidence="14">
    <location>
        <begin position="392"/>
        <end position="569"/>
    </location>
</feature>
<dbReference type="Pfam" id="PF07504">
    <property type="entry name" value="FTP"/>
    <property type="match status" value="1"/>
</dbReference>
<evidence type="ECO:0000256" key="9">
    <source>
        <dbReference type="ARBA" id="ARBA00022833"/>
    </source>
</evidence>
<keyword evidence="5 12" id="KW-0645">Protease</keyword>
<evidence type="ECO:0000256" key="12">
    <source>
        <dbReference type="RuleBase" id="RU366073"/>
    </source>
</evidence>
<feature type="domain" description="Peptidase M4" evidence="13">
    <location>
        <begin position="264"/>
        <end position="388"/>
    </location>
</feature>
<evidence type="ECO:0000256" key="11">
    <source>
        <dbReference type="ARBA" id="ARBA00023049"/>
    </source>
</evidence>
<dbReference type="InterPro" id="IPR011096">
    <property type="entry name" value="FTP_domain"/>
</dbReference>
<dbReference type="InterPro" id="IPR050728">
    <property type="entry name" value="Zinc_Metalloprotease_M4"/>
</dbReference>
<dbReference type="Pfam" id="PF03413">
    <property type="entry name" value="PepSY"/>
    <property type="match status" value="1"/>
</dbReference>
<sequence>MKKKKKNQKKASKKTVIPAVLALSVAIGGVLPAVPSFADSTTAVASAQSKQDIVKAFLASQVTDKSARSLDSSTAPAGDQFKIISENTDSTTGTYHARTIEQYNGIPIYGSGQTVALDKNNNVYAFFGKTIKFQARSVIPTDPSISEDDAIDAAKKGVESQIGTVSRYDGIDSQLTLYPYKGKYYLTYLVKLSTSVPAPGYYFYFVDATNGNVVNSFNAIDNAAPATTPVTAKGLDVFGKMQTFTAAQDPTTKTDYLYGTSPTNGVQIHTYTAYHMPEVSFELLSGLFGITGWEINTNSPSNFFYDPAAISAYINTSKVNDYYQKVFSRKSLDNKGMTLNSTVHVGTQWNNAAWNGKEMLYGDGDGVTLGSLSGGLDVTGHEMTHGVISNTANLTYQDESGAINESLADIFGEFIQINNTGKADWQMGEDVYTPNIPGDGGLRSFSDPASLKVSTTYMPSGHYPDTYQDRYQGTLDNGGVHINSGINNKADYLICQGGTNNGITITGIGTSKAQQIYYRALTLYLTPSSGFHEMREAAIQAARDLYPDKNGAPSQETQTVMDAYTSVGVN</sequence>
<feature type="domain" description="FTP" evidence="16">
    <location>
        <begin position="79"/>
        <end position="129"/>
    </location>
</feature>
<comment type="subcellular location">
    <subcellularLocation>
        <location evidence="2 12">Secreted</location>
    </subcellularLocation>
</comment>
<dbReference type="Gene3D" id="1.10.390.10">
    <property type="entry name" value="Neutral Protease Domain 2"/>
    <property type="match status" value="1"/>
</dbReference>
<keyword evidence="11 12" id="KW-0482">Metalloprotease</keyword>
<dbReference type="Gene3D" id="3.10.170.10">
    <property type="match status" value="1"/>
</dbReference>
<dbReference type="InterPro" id="IPR025711">
    <property type="entry name" value="PepSY"/>
</dbReference>
<dbReference type="CDD" id="cd09597">
    <property type="entry name" value="M4_TLP"/>
    <property type="match status" value="1"/>
</dbReference>
<comment type="cofactor">
    <cofactor evidence="1 12">
        <name>Zn(2+)</name>
        <dbReference type="ChEBI" id="CHEBI:29105"/>
    </cofactor>
</comment>
<evidence type="ECO:0000259" key="16">
    <source>
        <dbReference type="Pfam" id="PF07504"/>
    </source>
</evidence>
<dbReference type="InterPro" id="IPR023612">
    <property type="entry name" value="Peptidase_M4"/>
</dbReference>
<dbReference type="PANTHER" id="PTHR33794">
    <property type="entry name" value="BACILLOLYSIN"/>
    <property type="match status" value="1"/>
</dbReference>
<dbReference type="InterPro" id="IPR027268">
    <property type="entry name" value="Peptidase_M4/M1_CTD_sf"/>
</dbReference>
<organism evidence="17 18">
    <name type="scientific">Heyndrickxia acidicola</name>
    <dbReference type="NCBI Taxonomy" id="209389"/>
    <lineage>
        <taxon>Bacteria</taxon>
        <taxon>Bacillati</taxon>
        <taxon>Bacillota</taxon>
        <taxon>Bacilli</taxon>
        <taxon>Bacillales</taxon>
        <taxon>Bacillaceae</taxon>
        <taxon>Heyndrickxia</taxon>
    </lineage>
</organism>
<evidence type="ECO:0000259" key="15">
    <source>
        <dbReference type="Pfam" id="PF03413"/>
    </source>
</evidence>
<evidence type="ECO:0000313" key="18">
    <source>
        <dbReference type="Proteomes" id="UP001341444"/>
    </source>
</evidence>
<feature type="signal peptide" evidence="12">
    <location>
        <begin position="1"/>
        <end position="38"/>
    </location>
</feature>
<feature type="chain" id="PRO_5044962967" description="Neutral metalloproteinase" evidence="12">
    <location>
        <begin position="39"/>
        <end position="570"/>
    </location>
</feature>
<dbReference type="PRINTS" id="PR00730">
    <property type="entry name" value="THERMOLYSIN"/>
</dbReference>
<dbReference type="InterPro" id="IPR013856">
    <property type="entry name" value="Peptidase_M4_domain"/>
</dbReference>
<name>A0ABU6MML9_9BACI</name>
<keyword evidence="8 12" id="KW-0378">Hydrolase</keyword>
<dbReference type="Gene3D" id="3.10.450.490">
    <property type="match status" value="1"/>
</dbReference>
<keyword evidence="7 12" id="KW-0732">Signal</keyword>
<feature type="domain" description="PepSY" evidence="15">
    <location>
        <begin position="145"/>
        <end position="215"/>
    </location>
</feature>
<dbReference type="EC" id="3.4.24.-" evidence="12"/>
<comment type="similarity">
    <text evidence="3 12">Belongs to the peptidase M4 family.</text>
</comment>
<reference evidence="17 18" key="1">
    <citation type="submission" date="2023-03" db="EMBL/GenBank/DDBJ databases">
        <title>Bacillus Genome Sequencing.</title>
        <authorList>
            <person name="Dunlap C."/>
        </authorList>
    </citation>
    <scope>NUCLEOTIDE SEQUENCE [LARGE SCALE GENOMIC DNA]</scope>
    <source>
        <strain evidence="17 18">B-23453</strain>
    </source>
</reference>
<dbReference type="InterPro" id="IPR001570">
    <property type="entry name" value="Peptidase_M4_C_domain"/>
</dbReference>
<dbReference type="Pfam" id="PF01447">
    <property type="entry name" value="Peptidase_M4"/>
    <property type="match status" value="1"/>
</dbReference>